<evidence type="ECO:0000256" key="3">
    <source>
        <dbReference type="SAM" id="MobiDB-lite"/>
    </source>
</evidence>
<dbReference type="Gene3D" id="3.40.50.10490">
    <property type="entry name" value="Glucose-6-phosphate isomerase like protein, domain 1"/>
    <property type="match status" value="1"/>
</dbReference>
<dbReference type="RefSeq" id="XP_044924354.1">
    <property type="nucleotide sequence ID" value="XM_045068419.1"/>
</dbReference>
<evidence type="ECO:0000256" key="1">
    <source>
        <dbReference type="ARBA" id="ARBA00022980"/>
    </source>
</evidence>
<keyword evidence="1" id="KW-0689">Ribosomal protein</keyword>
<organism evidence="5 6">
    <name type="scientific">Mustela putorius furo</name>
    <name type="common">European domestic ferret</name>
    <name type="synonym">Mustela furo</name>
    <dbReference type="NCBI Taxonomy" id="9669"/>
    <lineage>
        <taxon>Eukaryota</taxon>
        <taxon>Metazoa</taxon>
        <taxon>Chordata</taxon>
        <taxon>Craniata</taxon>
        <taxon>Vertebrata</taxon>
        <taxon>Euteleostomi</taxon>
        <taxon>Mammalia</taxon>
        <taxon>Eutheria</taxon>
        <taxon>Laurasiatheria</taxon>
        <taxon>Carnivora</taxon>
        <taxon>Caniformia</taxon>
        <taxon>Musteloidea</taxon>
        <taxon>Mustelidae</taxon>
        <taxon>Mustelinae</taxon>
        <taxon>Mustela</taxon>
    </lineage>
</organism>
<keyword evidence="2" id="KW-0687">Ribonucleoprotein</keyword>
<name>A0A8U0URG9_MUSPF</name>
<dbReference type="SUPFAM" id="SSF52313">
    <property type="entry name" value="Ribosomal protein S2"/>
    <property type="match status" value="1"/>
</dbReference>
<dbReference type="Proteomes" id="UP000000715">
    <property type="component" value="Unplaced"/>
</dbReference>
<evidence type="ECO:0000259" key="4">
    <source>
        <dbReference type="Pfam" id="PF16122"/>
    </source>
</evidence>
<gene>
    <name evidence="6" type="primary">LOC123388595</name>
</gene>
<sequence length="145" mass="16404">MVTCQPLLCVTDSPLRYVDIVIPCNNKGARFVGLMWWMLAREVLRLCGTISHEHPWEAMPDLYFYRDPEETEKEEQAGAEKAVTKEELQGEWMAPAPEFTATQPEVADWSEVAQVRSVSAQQFPLKTGAPTARATEWVGTTTEWS</sequence>
<feature type="compositionally biased region" description="Basic and acidic residues" evidence="3">
    <location>
        <begin position="69"/>
        <end position="88"/>
    </location>
</feature>
<dbReference type="OrthoDB" id="9795875at2759"/>
<evidence type="ECO:0000313" key="5">
    <source>
        <dbReference type="Proteomes" id="UP000000715"/>
    </source>
</evidence>
<evidence type="ECO:0000313" key="6">
    <source>
        <dbReference type="RefSeq" id="XP_044924354.1"/>
    </source>
</evidence>
<dbReference type="Pfam" id="PF16122">
    <property type="entry name" value="40S_SA_C"/>
    <property type="match status" value="1"/>
</dbReference>
<proteinExistence type="predicted"/>
<protein>
    <submittedName>
        <fullName evidence="6">40S ribosomal protein SA-like</fullName>
    </submittedName>
</protein>
<reference evidence="6" key="1">
    <citation type="submission" date="2025-08" db="UniProtKB">
        <authorList>
            <consortium name="RefSeq"/>
        </authorList>
    </citation>
    <scope>IDENTIFICATION</scope>
    <source>
        <tissue evidence="6">Brain</tissue>
    </source>
</reference>
<dbReference type="GO" id="GO:0015935">
    <property type="term" value="C:small ribosomal subunit"/>
    <property type="evidence" value="ECO:0007669"/>
    <property type="project" value="InterPro"/>
</dbReference>
<evidence type="ECO:0000256" key="2">
    <source>
        <dbReference type="ARBA" id="ARBA00023274"/>
    </source>
</evidence>
<dbReference type="GeneID" id="123388595"/>
<keyword evidence="5" id="KW-1185">Reference proteome</keyword>
<accession>A0A8U0URG9</accession>
<dbReference type="GO" id="GO:0006412">
    <property type="term" value="P:translation"/>
    <property type="evidence" value="ECO:0007669"/>
    <property type="project" value="InterPro"/>
</dbReference>
<dbReference type="InterPro" id="IPR032281">
    <property type="entry name" value="Ribosomal_uS2_C"/>
</dbReference>
<dbReference type="InterPro" id="IPR023591">
    <property type="entry name" value="Ribosomal_uS2_flav_dom_sf"/>
</dbReference>
<dbReference type="GO" id="GO:0003735">
    <property type="term" value="F:structural constituent of ribosome"/>
    <property type="evidence" value="ECO:0007669"/>
    <property type="project" value="InterPro"/>
</dbReference>
<dbReference type="PANTHER" id="PTHR11489">
    <property type="entry name" value="40S RIBOSOMAL PROTEIN SA"/>
    <property type="match status" value="1"/>
</dbReference>
<dbReference type="AlphaFoldDB" id="A0A8U0URG9"/>
<dbReference type="InterPro" id="IPR005707">
    <property type="entry name" value="Ribosomal_uS2_euk/arc"/>
</dbReference>
<feature type="region of interest" description="Disordered" evidence="3">
    <location>
        <begin position="69"/>
        <end position="92"/>
    </location>
</feature>
<feature type="domain" description="Small ribosomal subunit protein uS2 C-terminal" evidence="4">
    <location>
        <begin position="63"/>
        <end position="145"/>
    </location>
</feature>